<dbReference type="PANTHER" id="PTHR43214">
    <property type="entry name" value="TWO-COMPONENT RESPONSE REGULATOR"/>
    <property type="match status" value="1"/>
</dbReference>
<protein>
    <submittedName>
        <fullName evidence="4">Response regulator transcription factor</fullName>
    </submittedName>
</protein>
<organism evidence="4 5">
    <name type="scientific">Gordonia asplenii</name>
    <dbReference type="NCBI Taxonomy" id="2725283"/>
    <lineage>
        <taxon>Bacteria</taxon>
        <taxon>Bacillati</taxon>
        <taxon>Actinomycetota</taxon>
        <taxon>Actinomycetes</taxon>
        <taxon>Mycobacteriales</taxon>
        <taxon>Gordoniaceae</taxon>
        <taxon>Gordonia</taxon>
    </lineage>
</organism>
<name>A0A848LBY7_9ACTN</name>
<dbReference type="SMART" id="SM00421">
    <property type="entry name" value="HTH_LUXR"/>
    <property type="match status" value="1"/>
</dbReference>
<dbReference type="InterPro" id="IPR036388">
    <property type="entry name" value="WH-like_DNA-bd_sf"/>
</dbReference>
<feature type="modified residue" description="4-aspartylphosphate" evidence="2">
    <location>
        <position position="58"/>
    </location>
</feature>
<keyword evidence="5" id="KW-1185">Reference proteome</keyword>
<gene>
    <name evidence="4" type="ORF">HH308_28090</name>
</gene>
<dbReference type="Pfam" id="PF00072">
    <property type="entry name" value="Response_reg"/>
    <property type="match status" value="1"/>
</dbReference>
<dbReference type="Proteomes" id="UP000550729">
    <property type="component" value="Unassembled WGS sequence"/>
</dbReference>
<dbReference type="GO" id="GO:0003677">
    <property type="term" value="F:DNA binding"/>
    <property type="evidence" value="ECO:0007669"/>
    <property type="project" value="UniProtKB-KW"/>
</dbReference>
<dbReference type="InterPro" id="IPR001789">
    <property type="entry name" value="Sig_transdc_resp-reg_receiver"/>
</dbReference>
<dbReference type="AlphaFoldDB" id="A0A848LBY7"/>
<evidence type="ECO:0000313" key="4">
    <source>
        <dbReference type="EMBL" id="NMO05088.1"/>
    </source>
</evidence>
<evidence type="ECO:0000259" key="3">
    <source>
        <dbReference type="PROSITE" id="PS50110"/>
    </source>
</evidence>
<evidence type="ECO:0000256" key="1">
    <source>
        <dbReference type="ARBA" id="ARBA00023125"/>
    </source>
</evidence>
<evidence type="ECO:0000256" key="2">
    <source>
        <dbReference type="PROSITE-ProRule" id="PRU00169"/>
    </source>
</evidence>
<accession>A0A848LBY7</accession>
<reference evidence="4 5" key="1">
    <citation type="submission" date="2020-04" db="EMBL/GenBank/DDBJ databases">
        <title>Gordonia sp. nov. TBRC 11910.</title>
        <authorList>
            <person name="Suriyachadkun C."/>
        </authorList>
    </citation>
    <scope>NUCLEOTIDE SEQUENCE [LARGE SCALE GENOMIC DNA]</scope>
    <source>
        <strain evidence="4 5">TBRC 11910</strain>
    </source>
</reference>
<dbReference type="InterPro" id="IPR000792">
    <property type="entry name" value="Tscrpt_reg_LuxR_C"/>
</dbReference>
<dbReference type="PROSITE" id="PS50110">
    <property type="entry name" value="RESPONSE_REGULATORY"/>
    <property type="match status" value="1"/>
</dbReference>
<dbReference type="Pfam" id="PF00196">
    <property type="entry name" value="GerE"/>
    <property type="match status" value="1"/>
</dbReference>
<dbReference type="InterPro" id="IPR039420">
    <property type="entry name" value="WalR-like"/>
</dbReference>
<dbReference type="SUPFAM" id="SSF52172">
    <property type="entry name" value="CheY-like"/>
    <property type="match status" value="1"/>
</dbReference>
<dbReference type="GO" id="GO:0006355">
    <property type="term" value="P:regulation of DNA-templated transcription"/>
    <property type="evidence" value="ECO:0007669"/>
    <property type="project" value="InterPro"/>
</dbReference>
<keyword evidence="1" id="KW-0238">DNA-binding</keyword>
<evidence type="ECO:0000313" key="5">
    <source>
        <dbReference type="Proteomes" id="UP000550729"/>
    </source>
</evidence>
<sequence length="222" mass="24382">MTEAAPNTRIGIVDDHDQIVRGIRATFDDQPDLDLVAAAGTVAELLALTKNLALVLLDLRLGDDSTPTDNIAQLSAHHIPILVYTSGDELFLVREAASAGVLGVVRKNSREEELLSSIREALRGNVVPSIDWAAAIDSDDGFVDLSPQQRRVLQLYAAGESQSRVARELGISSDTVTDYVNRIRARYTAVGRPAPTKTDLLKRAIEDGWLPMPRRRRRKPPR</sequence>
<dbReference type="InterPro" id="IPR011006">
    <property type="entry name" value="CheY-like_superfamily"/>
</dbReference>
<feature type="domain" description="Response regulatory" evidence="3">
    <location>
        <begin position="9"/>
        <end position="122"/>
    </location>
</feature>
<comment type="caution">
    <text evidence="4">The sequence shown here is derived from an EMBL/GenBank/DDBJ whole genome shotgun (WGS) entry which is preliminary data.</text>
</comment>
<dbReference type="Gene3D" id="3.40.50.2300">
    <property type="match status" value="1"/>
</dbReference>
<dbReference type="Gene3D" id="1.10.10.10">
    <property type="entry name" value="Winged helix-like DNA-binding domain superfamily/Winged helix DNA-binding domain"/>
    <property type="match status" value="1"/>
</dbReference>
<dbReference type="PRINTS" id="PR00038">
    <property type="entry name" value="HTHLUXR"/>
</dbReference>
<dbReference type="SMART" id="SM00448">
    <property type="entry name" value="REC"/>
    <property type="match status" value="1"/>
</dbReference>
<dbReference type="InterPro" id="IPR016032">
    <property type="entry name" value="Sig_transdc_resp-reg_C-effctor"/>
</dbReference>
<proteinExistence type="predicted"/>
<dbReference type="EMBL" id="JABBNB010000050">
    <property type="protein sequence ID" value="NMO05088.1"/>
    <property type="molecule type" value="Genomic_DNA"/>
</dbReference>
<dbReference type="SUPFAM" id="SSF46894">
    <property type="entry name" value="C-terminal effector domain of the bipartite response regulators"/>
    <property type="match status" value="1"/>
</dbReference>
<dbReference type="RefSeq" id="WP_170197592.1">
    <property type="nucleotide sequence ID" value="NZ_JABBNB010000050.1"/>
</dbReference>
<dbReference type="GO" id="GO:0000160">
    <property type="term" value="P:phosphorelay signal transduction system"/>
    <property type="evidence" value="ECO:0007669"/>
    <property type="project" value="InterPro"/>
</dbReference>
<keyword evidence="2" id="KW-0597">Phosphoprotein</keyword>